<accession>A0A9W6W851</accession>
<dbReference type="PANTHER" id="PTHR43477:SF1">
    <property type="entry name" value="DIHYDROANTICAPSIN 7-DEHYDROGENASE"/>
    <property type="match status" value="1"/>
</dbReference>
<name>A0A9W6W851_9ACTN</name>
<dbReference type="InterPro" id="IPR002347">
    <property type="entry name" value="SDR_fam"/>
</dbReference>
<dbReference type="AlphaFoldDB" id="A0A9W6W851"/>
<sequence length="240" mass="24094">MDFKGQTALVIGGGSGIGAATAARFAELGASVVVTGRRAGVLTATAEKIGGEWAAVDATDATALAAFFADGRRYDHLVLAFSGGKGFGTVADLPVADLREAFEAKVFGHFAALKAAQGNLTEHASVTFISAISARAGMPGTAGLAAVNGAIEAMVPPLAAELAPVRVNAISPGVIDTEWWSALGEEERAATFDFYAAKLPAKRVGRADEVAAAVVALAGNTYVTGSILEVAGGGHIPAAV</sequence>
<dbReference type="SUPFAM" id="SSF51735">
    <property type="entry name" value="NAD(P)-binding Rossmann-fold domains"/>
    <property type="match status" value="1"/>
</dbReference>
<evidence type="ECO:0000313" key="4">
    <source>
        <dbReference type="Proteomes" id="UP001165079"/>
    </source>
</evidence>
<comment type="caution">
    <text evidence="3">The sequence shown here is derived from an EMBL/GenBank/DDBJ whole genome shotgun (WGS) entry which is preliminary data.</text>
</comment>
<comment type="similarity">
    <text evidence="1">Belongs to the short-chain dehydrogenases/reductases (SDR) family.</text>
</comment>
<keyword evidence="2" id="KW-0560">Oxidoreductase</keyword>
<dbReference type="EMBL" id="BSTX01000001">
    <property type="protein sequence ID" value="GLZ76116.1"/>
    <property type="molecule type" value="Genomic_DNA"/>
</dbReference>
<keyword evidence="4" id="KW-1185">Reference proteome</keyword>
<organism evidence="3 4">
    <name type="scientific">Actinorhabdospora filicis</name>
    <dbReference type="NCBI Taxonomy" id="1785913"/>
    <lineage>
        <taxon>Bacteria</taxon>
        <taxon>Bacillati</taxon>
        <taxon>Actinomycetota</taxon>
        <taxon>Actinomycetes</taxon>
        <taxon>Micromonosporales</taxon>
        <taxon>Micromonosporaceae</taxon>
        <taxon>Actinorhabdospora</taxon>
    </lineage>
</organism>
<dbReference type="Gene3D" id="3.40.50.720">
    <property type="entry name" value="NAD(P)-binding Rossmann-like Domain"/>
    <property type="match status" value="1"/>
</dbReference>
<evidence type="ECO:0000256" key="2">
    <source>
        <dbReference type="ARBA" id="ARBA00023002"/>
    </source>
</evidence>
<dbReference type="InterPro" id="IPR036291">
    <property type="entry name" value="NAD(P)-bd_dom_sf"/>
</dbReference>
<gene>
    <name evidence="3" type="ORF">Afil01_09230</name>
</gene>
<dbReference type="Pfam" id="PF13561">
    <property type="entry name" value="adh_short_C2"/>
    <property type="match status" value="1"/>
</dbReference>
<dbReference type="InterPro" id="IPR051122">
    <property type="entry name" value="SDR_DHRS6-like"/>
</dbReference>
<proteinExistence type="inferred from homology"/>
<protein>
    <submittedName>
        <fullName evidence="3">Short-chain dehydrogenase</fullName>
    </submittedName>
</protein>
<dbReference type="PANTHER" id="PTHR43477">
    <property type="entry name" value="DIHYDROANTICAPSIN 7-DEHYDROGENASE"/>
    <property type="match status" value="1"/>
</dbReference>
<reference evidence="3" key="1">
    <citation type="submission" date="2023-03" db="EMBL/GenBank/DDBJ databases">
        <title>Actinorhabdospora filicis NBRC 111898.</title>
        <authorList>
            <person name="Ichikawa N."/>
            <person name="Sato H."/>
            <person name="Tonouchi N."/>
        </authorList>
    </citation>
    <scope>NUCLEOTIDE SEQUENCE</scope>
    <source>
        <strain evidence="3">NBRC 111898</strain>
    </source>
</reference>
<dbReference type="RefSeq" id="WP_285661310.1">
    <property type="nucleotide sequence ID" value="NZ_BSTX01000001.1"/>
</dbReference>
<dbReference type="PRINTS" id="PR00081">
    <property type="entry name" value="GDHRDH"/>
</dbReference>
<evidence type="ECO:0000313" key="3">
    <source>
        <dbReference type="EMBL" id="GLZ76116.1"/>
    </source>
</evidence>
<dbReference type="Proteomes" id="UP001165079">
    <property type="component" value="Unassembled WGS sequence"/>
</dbReference>
<evidence type="ECO:0000256" key="1">
    <source>
        <dbReference type="ARBA" id="ARBA00006484"/>
    </source>
</evidence>
<dbReference type="GO" id="GO:0016491">
    <property type="term" value="F:oxidoreductase activity"/>
    <property type="evidence" value="ECO:0007669"/>
    <property type="project" value="UniProtKB-KW"/>
</dbReference>